<dbReference type="AlphaFoldDB" id="A0A2H0NCG5"/>
<evidence type="ECO:0000313" key="6">
    <source>
        <dbReference type="Proteomes" id="UP000230564"/>
    </source>
</evidence>
<protein>
    <submittedName>
        <fullName evidence="5">Ferredoxin</fullName>
    </submittedName>
</protein>
<dbReference type="InterPro" id="IPR017900">
    <property type="entry name" value="4Fe4S_Fe_S_CS"/>
</dbReference>
<dbReference type="PROSITE" id="PS51379">
    <property type="entry name" value="4FE4S_FER_2"/>
    <property type="match status" value="1"/>
</dbReference>
<dbReference type="Pfam" id="PF13459">
    <property type="entry name" value="Fer4_15"/>
    <property type="match status" value="1"/>
</dbReference>
<reference evidence="5 6" key="1">
    <citation type="submission" date="2017-09" db="EMBL/GenBank/DDBJ databases">
        <title>Depth-based differentiation of microbial function through sediment-hosted aquifers and enrichment of novel symbionts in the deep terrestrial subsurface.</title>
        <authorList>
            <person name="Probst A.J."/>
            <person name="Ladd B."/>
            <person name="Jarett J.K."/>
            <person name="Geller-Mcgrath D.E."/>
            <person name="Sieber C.M."/>
            <person name="Emerson J.B."/>
            <person name="Anantharaman K."/>
            <person name="Thomas B.C."/>
            <person name="Malmstrom R."/>
            <person name="Stieglmeier M."/>
            <person name="Klingl A."/>
            <person name="Woyke T."/>
            <person name="Ryan C.M."/>
            <person name="Banfield J.F."/>
        </authorList>
    </citation>
    <scope>NUCLEOTIDE SEQUENCE [LARGE SCALE GENOMIC DNA]</scope>
    <source>
        <strain evidence="5">CG11_big_fil_rev_8_21_14_0_20_36_20</strain>
    </source>
</reference>
<keyword evidence="3" id="KW-0411">Iron-sulfur</keyword>
<dbReference type="Proteomes" id="UP000230564">
    <property type="component" value="Unassembled WGS sequence"/>
</dbReference>
<feature type="domain" description="4Fe-4S ferredoxin-type" evidence="4">
    <location>
        <begin position="5"/>
        <end position="33"/>
    </location>
</feature>
<comment type="caution">
    <text evidence="5">The sequence shown here is derived from an EMBL/GenBank/DDBJ whole genome shotgun (WGS) entry which is preliminary data.</text>
</comment>
<evidence type="ECO:0000313" key="5">
    <source>
        <dbReference type="EMBL" id="PIR06588.1"/>
    </source>
</evidence>
<dbReference type="SUPFAM" id="SSF54862">
    <property type="entry name" value="4Fe-4S ferredoxins"/>
    <property type="match status" value="1"/>
</dbReference>
<keyword evidence="1" id="KW-0479">Metal-binding</keyword>
<evidence type="ECO:0000256" key="2">
    <source>
        <dbReference type="ARBA" id="ARBA00023004"/>
    </source>
</evidence>
<evidence type="ECO:0000259" key="4">
    <source>
        <dbReference type="PROSITE" id="PS51379"/>
    </source>
</evidence>
<dbReference type="InterPro" id="IPR017896">
    <property type="entry name" value="4Fe4S_Fe-S-bd"/>
</dbReference>
<dbReference type="EMBL" id="PCWQ01000012">
    <property type="protein sequence ID" value="PIR06588.1"/>
    <property type="molecule type" value="Genomic_DNA"/>
</dbReference>
<proteinExistence type="predicted"/>
<accession>A0A2H0NCG5</accession>
<sequence>MSKKYKITHQKKDCIGCGLCVELCPESWSIDEKTNLATLKGAKEVAGVEVGEIDEKNLADNLKAEEECPVSIIKIEKK</sequence>
<dbReference type="GO" id="GO:0051536">
    <property type="term" value="F:iron-sulfur cluster binding"/>
    <property type="evidence" value="ECO:0007669"/>
    <property type="project" value="UniProtKB-KW"/>
</dbReference>
<evidence type="ECO:0000256" key="3">
    <source>
        <dbReference type="ARBA" id="ARBA00023014"/>
    </source>
</evidence>
<keyword evidence="2" id="KW-0408">Iron</keyword>
<evidence type="ECO:0000256" key="1">
    <source>
        <dbReference type="ARBA" id="ARBA00022723"/>
    </source>
</evidence>
<dbReference type="GO" id="GO:0046872">
    <property type="term" value="F:metal ion binding"/>
    <property type="evidence" value="ECO:0007669"/>
    <property type="project" value="UniProtKB-KW"/>
</dbReference>
<organism evidence="5 6">
    <name type="scientific">Candidatus Komeilibacteria bacterium CG11_big_fil_rev_8_21_14_0_20_36_20</name>
    <dbReference type="NCBI Taxonomy" id="1974477"/>
    <lineage>
        <taxon>Bacteria</taxon>
        <taxon>Candidatus Komeiliibacteriota</taxon>
    </lineage>
</organism>
<dbReference type="PROSITE" id="PS00198">
    <property type="entry name" value="4FE4S_FER_1"/>
    <property type="match status" value="1"/>
</dbReference>
<dbReference type="Gene3D" id="3.30.70.20">
    <property type="match status" value="1"/>
</dbReference>
<name>A0A2H0NCG5_9BACT</name>
<gene>
    <name evidence="5" type="ORF">COV55_03635</name>
</gene>